<dbReference type="Proteomes" id="UP001062846">
    <property type="component" value="Chromosome 3"/>
</dbReference>
<sequence>MASSSSCSSSRTFATKFSSIKVIFLLILVALFGSAKSVEAVAAEDTRLQTQTPLALPPAKPSFRRQQAFPFGCNRPGPCLPLRMGTFVGTGPLSWSYPLQLPVNLRAEASDSLYDEAQCRIQDPVYGCVGIISILQQQVNHVQNELAKAQAEILGLNANTTAQGQPHSDEYHQLAHEDNATLIADYFLL</sequence>
<accession>A0ACC0PJL1</accession>
<evidence type="ECO:0000313" key="1">
    <source>
        <dbReference type="EMBL" id="KAI8565865.1"/>
    </source>
</evidence>
<name>A0ACC0PJL1_RHOML</name>
<protein>
    <submittedName>
        <fullName evidence="1">Uncharacterized protein</fullName>
    </submittedName>
</protein>
<comment type="caution">
    <text evidence="1">The sequence shown here is derived from an EMBL/GenBank/DDBJ whole genome shotgun (WGS) entry which is preliminary data.</text>
</comment>
<keyword evidence="2" id="KW-1185">Reference proteome</keyword>
<organism evidence="1 2">
    <name type="scientific">Rhododendron molle</name>
    <name type="common">Chinese azalea</name>
    <name type="synonym">Azalea mollis</name>
    <dbReference type="NCBI Taxonomy" id="49168"/>
    <lineage>
        <taxon>Eukaryota</taxon>
        <taxon>Viridiplantae</taxon>
        <taxon>Streptophyta</taxon>
        <taxon>Embryophyta</taxon>
        <taxon>Tracheophyta</taxon>
        <taxon>Spermatophyta</taxon>
        <taxon>Magnoliopsida</taxon>
        <taxon>eudicotyledons</taxon>
        <taxon>Gunneridae</taxon>
        <taxon>Pentapetalae</taxon>
        <taxon>asterids</taxon>
        <taxon>Ericales</taxon>
        <taxon>Ericaceae</taxon>
        <taxon>Ericoideae</taxon>
        <taxon>Rhodoreae</taxon>
        <taxon>Rhododendron</taxon>
    </lineage>
</organism>
<proteinExistence type="predicted"/>
<reference evidence="1" key="1">
    <citation type="submission" date="2022-02" db="EMBL/GenBank/DDBJ databases">
        <title>Plant Genome Project.</title>
        <authorList>
            <person name="Zhang R.-G."/>
        </authorList>
    </citation>
    <scope>NUCLEOTIDE SEQUENCE</scope>
    <source>
        <strain evidence="1">AT1</strain>
    </source>
</reference>
<gene>
    <name evidence="1" type="ORF">RHMOL_Rhmol03G0294200</name>
</gene>
<evidence type="ECO:0000313" key="2">
    <source>
        <dbReference type="Proteomes" id="UP001062846"/>
    </source>
</evidence>
<dbReference type="EMBL" id="CM046390">
    <property type="protein sequence ID" value="KAI8565865.1"/>
    <property type="molecule type" value="Genomic_DNA"/>
</dbReference>